<protein>
    <submittedName>
        <fullName evidence="4">NADP oxidoreductase coenzyme</fullName>
    </submittedName>
    <submittedName>
        <fullName evidence="3">NADPH-dependent F420 reductase</fullName>
    </submittedName>
</protein>
<feature type="domain" description="Pyrroline-5-carboxylate reductase catalytic N-terminal" evidence="2">
    <location>
        <begin position="3"/>
        <end position="91"/>
    </location>
</feature>
<dbReference type="GO" id="GO:0016491">
    <property type="term" value="F:oxidoreductase activity"/>
    <property type="evidence" value="ECO:0007669"/>
    <property type="project" value="UniProtKB-KW"/>
</dbReference>
<dbReference type="Proteomes" id="UP000219914">
    <property type="component" value="Unassembled WGS sequence"/>
</dbReference>
<sequence>MSYAIIGLGNIGRALAKAFSRKGIEVSVATTRDPESFAADAAAIGPKVIAKTLAEAVKADVIFLAVRFEAHPDVARALSNWDGKIIIDVTNAYGVPPEELGEQPSSKAVAQAFTGARLVKGFNHLIAATLAQDPAAHGGRRVVFLASDDDTAADEIGVLAENLGFAPIKLGGLSEGGLLVQARGKSWGHLIFKDLVKFDG</sequence>
<organism evidence="3 6">
    <name type="scientific">Rhizobium hidalgonense</name>
    <dbReference type="NCBI Taxonomy" id="1538159"/>
    <lineage>
        <taxon>Bacteria</taxon>
        <taxon>Pseudomonadati</taxon>
        <taxon>Pseudomonadota</taxon>
        <taxon>Alphaproteobacteria</taxon>
        <taxon>Hyphomicrobiales</taxon>
        <taxon>Rhizobiaceae</taxon>
        <taxon>Rhizobium/Agrobacterium group</taxon>
        <taxon>Rhizobium</taxon>
    </lineage>
</organism>
<keyword evidence="5" id="KW-1185">Reference proteome</keyword>
<dbReference type="InterPro" id="IPR051267">
    <property type="entry name" value="STEAP_metalloreductase"/>
</dbReference>
<accession>A0A2A6K8W5</accession>
<dbReference type="AlphaFoldDB" id="A0A2A6K8W5"/>
<name>A0A2A6K8W5_9HYPH</name>
<dbReference type="Pfam" id="PF03807">
    <property type="entry name" value="F420_oxidored"/>
    <property type="match status" value="1"/>
</dbReference>
<comment type="caution">
    <text evidence="3">The sequence shown here is derived from an EMBL/GenBank/DDBJ whole genome shotgun (WGS) entry which is preliminary data.</text>
</comment>
<dbReference type="InterPro" id="IPR028939">
    <property type="entry name" value="P5C_Rdtase_cat_N"/>
</dbReference>
<dbReference type="RefSeq" id="WP_097535803.1">
    <property type="nucleotide sequence ID" value="NZ_JAVLSD010000034.1"/>
</dbReference>
<dbReference type="SUPFAM" id="SSF51735">
    <property type="entry name" value="NAD(P)-binding Rossmann-fold domains"/>
    <property type="match status" value="1"/>
</dbReference>
<evidence type="ECO:0000313" key="5">
    <source>
        <dbReference type="Proteomes" id="UP000219914"/>
    </source>
</evidence>
<evidence type="ECO:0000313" key="4">
    <source>
        <dbReference type="EMBL" id="PDT21336.1"/>
    </source>
</evidence>
<dbReference type="EMBL" id="NWSY01000018">
    <property type="protein sequence ID" value="PDT21336.1"/>
    <property type="molecule type" value="Genomic_DNA"/>
</dbReference>
<dbReference type="Gene3D" id="3.40.50.720">
    <property type="entry name" value="NAD(P)-binding Rossmann-like Domain"/>
    <property type="match status" value="1"/>
</dbReference>
<evidence type="ECO:0000313" key="6">
    <source>
        <dbReference type="Proteomes" id="UP001268610"/>
    </source>
</evidence>
<gene>
    <name evidence="4" type="ORF">CO674_22205</name>
    <name evidence="3" type="ORF">RJJ65_32760</name>
</gene>
<dbReference type="EMBL" id="JAVLSF010000038">
    <property type="protein sequence ID" value="MDR9777329.1"/>
    <property type="molecule type" value="Genomic_DNA"/>
</dbReference>
<reference evidence="4 5" key="1">
    <citation type="submission" date="2017-09" db="EMBL/GenBank/DDBJ databases">
        <title>Comparative genomics of rhizobia isolated from Phaseolus vulgaris in China.</title>
        <authorList>
            <person name="Tong W."/>
        </authorList>
    </citation>
    <scope>NUCLEOTIDE SEQUENCE [LARGE SCALE GENOMIC DNA]</scope>
    <source>
        <strain evidence="4 5">FH14</strain>
    </source>
</reference>
<proteinExistence type="predicted"/>
<dbReference type="Proteomes" id="UP001268610">
    <property type="component" value="Unassembled WGS sequence"/>
</dbReference>
<evidence type="ECO:0000259" key="2">
    <source>
        <dbReference type="Pfam" id="PF03807"/>
    </source>
</evidence>
<evidence type="ECO:0000256" key="1">
    <source>
        <dbReference type="ARBA" id="ARBA00023002"/>
    </source>
</evidence>
<reference evidence="3" key="2">
    <citation type="submission" date="2023-04" db="EMBL/GenBank/DDBJ databases">
        <title>Genomic characterization of faba bean (Vicia faba) microsymbionts in Mexican soils.</title>
        <authorList>
            <person name="Rivera Orduna F.N."/>
            <person name="Guevara-Luna J."/>
            <person name="Yan J."/>
            <person name="Arroyo-Herrera I."/>
            <person name="Li Y."/>
            <person name="Vasquez-Murrieta M.S."/>
            <person name="Wang E.T."/>
        </authorList>
    </citation>
    <scope>NUCLEOTIDE SEQUENCE</scope>
    <source>
        <strain evidence="3">CH26</strain>
    </source>
</reference>
<dbReference type="PANTHER" id="PTHR14239">
    <property type="entry name" value="DUDULIN-RELATED"/>
    <property type="match status" value="1"/>
</dbReference>
<dbReference type="InterPro" id="IPR036291">
    <property type="entry name" value="NAD(P)-bd_dom_sf"/>
</dbReference>
<evidence type="ECO:0000313" key="3">
    <source>
        <dbReference type="EMBL" id="MDR9777329.1"/>
    </source>
</evidence>
<keyword evidence="1" id="KW-0560">Oxidoreductase</keyword>